<evidence type="ECO:0000313" key="1">
    <source>
        <dbReference type="EMBL" id="ASE99842.1"/>
    </source>
</evidence>
<accession>A0A218MKP8</accession>
<reference evidence="1" key="2">
    <citation type="journal article" date="2017" name="Nat. Commun.">
        <title>Single-virus genomics reveals hidden cosmopolitan and abundant viruses.</title>
        <authorList>
            <person name="Martinez-Hernandez F."/>
            <person name="Fornas O."/>
            <person name="Lluesma Gomez M."/>
            <person name="Bolduc B."/>
            <person name="de la Cruz Pena M.J."/>
            <person name="Martinez J.M."/>
            <person name="Anton J."/>
            <person name="Gasol J.M."/>
            <person name="Rosselli R."/>
            <person name="Rodriguez-Valera F."/>
            <person name="Sullivan M.B."/>
            <person name="Acinas S.G."/>
            <person name="Martinez-Garcia M."/>
        </authorList>
    </citation>
    <scope>NUCLEOTIDE SEQUENCE</scope>
</reference>
<name>A0A218MKP8_9VIRU</name>
<dbReference type="EMBL" id="KY052799">
    <property type="protein sequence ID" value="ASE99842.1"/>
    <property type="molecule type" value="Genomic_DNA"/>
</dbReference>
<sequence>MFNQYKKEKLNDPIKRAFEREKKEGKFENIRLKDGRKIESEDDFRDYIDELNEDSNFATGGRAGFKIGGIDKARRAFLKTIGAAGAGIGAAKTGILSLGEKAAPMVQAAKETVTQAPSYFFDLVAKIKTLGKPGISLGPRQNTMNYKNYELMEDVSTGDLRITKQKGDPEFGYEEEVMEYRKGQRTEDGVIPDEYEEATIRPDGDGKMKDFEDGIEPDSIQEIIDEATKQAPPIKKAGGGIAVMLGE</sequence>
<proteinExistence type="predicted"/>
<organism evidence="1">
    <name type="scientific">uncultured virus</name>
    <dbReference type="NCBI Taxonomy" id="340016"/>
    <lineage>
        <taxon>Viruses</taxon>
        <taxon>environmental samples</taxon>
    </lineage>
</organism>
<reference evidence="1" key="1">
    <citation type="submission" date="2016-10" db="EMBL/GenBank/DDBJ databases">
        <authorList>
            <person name="Varghese N."/>
        </authorList>
    </citation>
    <scope>NUCLEOTIDE SEQUENCE</scope>
</reference>
<protein>
    <submittedName>
        <fullName evidence="1">Uncharacterized protein</fullName>
    </submittedName>
</protein>